<evidence type="ECO:0000313" key="8">
    <source>
        <dbReference type="Proteomes" id="UP000069162"/>
    </source>
</evidence>
<dbReference type="Proteomes" id="UP000069162">
    <property type="component" value="Chromosome"/>
</dbReference>
<evidence type="ECO:0000256" key="2">
    <source>
        <dbReference type="ARBA" id="ARBA00022656"/>
    </source>
</evidence>
<keyword evidence="4" id="KW-0843">Virulence</keyword>
<keyword evidence="2" id="KW-0800">Toxin</keyword>
<dbReference type="Pfam" id="PF04829">
    <property type="entry name" value="PT-VENN"/>
    <property type="match status" value="1"/>
</dbReference>
<evidence type="ECO:0000313" key="7">
    <source>
        <dbReference type="EMBL" id="ALR75091.1"/>
    </source>
</evidence>
<dbReference type="GO" id="GO:0090729">
    <property type="term" value="F:toxin activity"/>
    <property type="evidence" value="ECO:0007669"/>
    <property type="project" value="UniProtKB-KW"/>
</dbReference>
<name>A0A806X923_9ENTR</name>
<evidence type="ECO:0000256" key="4">
    <source>
        <dbReference type="ARBA" id="ARBA00023026"/>
    </source>
</evidence>
<evidence type="ECO:0000256" key="1">
    <source>
        <dbReference type="ARBA" id="ARBA00004219"/>
    </source>
</evidence>
<dbReference type="EMBL" id="CP012871">
    <property type="protein sequence ID" value="ALR75091.1"/>
    <property type="molecule type" value="Genomic_DNA"/>
</dbReference>
<evidence type="ECO:0000256" key="5">
    <source>
        <dbReference type="SAM" id="MobiDB-lite"/>
    </source>
</evidence>
<dbReference type="AlphaFoldDB" id="A0A806X923"/>
<accession>A0A806X923</accession>
<gene>
    <name evidence="7" type="ORF">AO703_01795</name>
</gene>
<feature type="domain" description="VENN motif-containing" evidence="6">
    <location>
        <begin position="290"/>
        <end position="338"/>
    </location>
</feature>
<sequence length="379" mass="37764">MPARAAASTAPGDKNSLDTGTLGWRDIHNQADYKVEHAGVGLSTGGSIGSQFAGNAANGLLSGLNGSGHDEGTTHAAIGAGTVTLRNKDSQTQNIADLSRDTAGANGSIGQIFDKEKEQNRIRETQLISEIGTQAGDIATTQGALQGLKAQKDPQKLAEARAQLEREGKPFTDADVAQQAYNNAMAQWGTGSAVQMGIQGATAALSGLANGNLAGAIAGASAPVLADIIGHHAGIDNNTEAKAIAHAVLGGVVAELNGGSALAGAAGAASGELAAGAIAKVLYPDIDTKNLSQSQKDTVTALATVAAGMAGGIMGGDTSGAMSGAQAGKNAVENNLLGTEIDQAKAAQAHGADVLSCNDALVVKPVSEARQLIKLMLGH</sequence>
<comment type="subcellular location">
    <subcellularLocation>
        <location evidence="1">Target cell</location>
        <location evidence="1">Target cell cytoplasm</location>
    </subcellularLocation>
</comment>
<protein>
    <recommendedName>
        <fullName evidence="6">VENN motif-containing domain-containing protein</fullName>
    </recommendedName>
</protein>
<proteinExistence type="predicted"/>
<feature type="region of interest" description="Disordered" evidence="5">
    <location>
        <begin position="1"/>
        <end position="20"/>
    </location>
</feature>
<dbReference type="RefSeq" id="WP_062740065.1">
    <property type="nucleotide sequence ID" value="NZ_CP012871.1"/>
</dbReference>
<dbReference type="KEGG" id="kle:AO703_01795"/>
<dbReference type="InterPro" id="IPR006914">
    <property type="entry name" value="VENN_dom"/>
</dbReference>
<organism evidence="7 8">
    <name type="scientific">[Enterobacter] lignolyticus</name>
    <dbReference type="NCBI Taxonomy" id="1334193"/>
    <lineage>
        <taxon>Bacteria</taxon>
        <taxon>Pseudomonadati</taxon>
        <taxon>Pseudomonadota</taxon>
        <taxon>Gammaproteobacteria</taxon>
        <taxon>Enterobacterales</taxon>
        <taxon>Enterobacteriaceae</taxon>
        <taxon>Pluralibacter</taxon>
    </lineage>
</organism>
<evidence type="ECO:0000256" key="3">
    <source>
        <dbReference type="ARBA" id="ARBA00022913"/>
    </source>
</evidence>
<reference evidence="8" key="1">
    <citation type="submission" date="2015-10" db="EMBL/GenBank/DDBJ databases">
        <title>Complete Genome Sequencing of Klebsiella sp. strain G5.</title>
        <authorList>
            <person name="Chan K.-G."/>
            <person name="Chen J.-W."/>
        </authorList>
    </citation>
    <scope>NUCLEOTIDE SEQUENCE [LARGE SCALE GENOMIC DNA]</scope>
    <source>
        <strain evidence="8">G5</strain>
    </source>
</reference>
<evidence type="ECO:0000259" key="6">
    <source>
        <dbReference type="Pfam" id="PF04829"/>
    </source>
</evidence>
<keyword evidence="3" id="KW-1266">Target cell cytoplasm</keyword>